<accession>A0AAV3RWE1</accession>
<dbReference type="SUPFAM" id="SSF53098">
    <property type="entry name" value="Ribonuclease H-like"/>
    <property type="match status" value="1"/>
</dbReference>
<dbReference type="EMBL" id="BAABME010012280">
    <property type="protein sequence ID" value="GAA0184935.1"/>
    <property type="molecule type" value="Genomic_DNA"/>
</dbReference>
<dbReference type="GO" id="GO:0003676">
    <property type="term" value="F:nucleic acid binding"/>
    <property type="evidence" value="ECO:0007669"/>
    <property type="project" value="InterPro"/>
</dbReference>
<evidence type="ECO:0000313" key="2">
    <source>
        <dbReference type="EMBL" id="GAA0184935.1"/>
    </source>
</evidence>
<dbReference type="PANTHER" id="PTHR42648">
    <property type="entry name" value="TRANSPOSASE, PUTATIVE-RELATED"/>
    <property type="match status" value="1"/>
</dbReference>
<proteinExistence type="predicted"/>
<sequence length="329" mass="36115">MNVVFYSKLLVYPQQNGRVERKHRHIHNVARALMFQGDLPLRFWGKCILGAMHLINRTPSGVLHNKTPIEVLTGKVPAFDHLRIFGSLCFAHDQRSKGNKFAPRSRKCIFLGYPSHQKGWKLYDIDSRKFFVSRDVQFHESEFPFAKCSPVSPLVSSPRVADVEPPVGDVEAAPSVGYAEPETATEPVAAAELPSNASVGADLGDAFVGADLGDASVGADLGESSSTLKRGMRTKHPSILFKDYIMHTVVSPPFPSSSSSGTLGSSYPLAHYVNCSTFYIPHRAFLAAVLTGIEPRTFNEAMSDPGWRKAMALEIEAPEANVLQTQTHH</sequence>
<dbReference type="PANTHER" id="PTHR42648:SF31">
    <property type="entry name" value="RNA-DIRECTED DNA POLYMERASE"/>
    <property type="match status" value="1"/>
</dbReference>
<dbReference type="InterPro" id="IPR012337">
    <property type="entry name" value="RNaseH-like_sf"/>
</dbReference>
<dbReference type="InterPro" id="IPR057670">
    <property type="entry name" value="SH3_retrovirus"/>
</dbReference>
<comment type="caution">
    <text evidence="2">The sequence shown here is derived from an EMBL/GenBank/DDBJ whole genome shotgun (WGS) entry which is preliminary data.</text>
</comment>
<dbReference type="InterPro" id="IPR039537">
    <property type="entry name" value="Retrotran_Ty1/copia-like"/>
</dbReference>
<dbReference type="Gene3D" id="3.30.420.10">
    <property type="entry name" value="Ribonuclease H-like superfamily/Ribonuclease H"/>
    <property type="match status" value="1"/>
</dbReference>
<dbReference type="Pfam" id="PF25597">
    <property type="entry name" value="SH3_retrovirus"/>
    <property type="match status" value="1"/>
</dbReference>
<protein>
    <recommendedName>
        <fullName evidence="1">Retroviral polymerase SH3-like domain-containing protein</fullName>
    </recommendedName>
</protein>
<organism evidence="2 3">
    <name type="scientific">Lithospermum erythrorhizon</name>
    <name type="common">Purple gromwell</name>
    <name type="synonym">Lithospermum officinale var. erythrorhizon</name>
    <dbReference type="NCBI Taxonomy" id="34254"/>
    <lineage>
        <taxon>Eukaryota</taxon>
        <taxon>Viridiplantae</taxon>
        <taxon>Streptophyta</taxon>
        <taxon>Embryophyta</taxon>
        <taxon>Tracheophyta</taxon>
        <taxon>Spermatophyta</taxon>
        <taxon>Magnoliopsida</taxon>
        <taxon>eudicotyledons</taxon>
        <taxon>Gunneridae</taxon>
        <taxon>Pentapetalae</taxon>
        <taxon>asterids</taxon>
        <taxon>lamiids</taxon>
        <taxon>Boraginales</taxon>
        <taxon>Boraginaceae</taxon>
        <taxon>Boraginoideae</taxon>
        <taxon>Lithospermeae</taxon>
        <taxon>Lithospermum</taxon>
    </lineage>
</organism>
<reference evidence="2 3" key="1">
    <citation type="submission" date="2024-01" db="EMBL/GenBank/DDBJ databases">
        <title>The complete chloroplast genome sequence of Lithospermum erythrorhizon: insights into the phylogenetic relationship among Boraginaceae species and the maternal lineages of purple gromwells.</title>
        <authorList>
            <person name="Okada T."/>
            <person name="Watanabe K."/>
        </authorList>
    </citation>
    <scope>NUCLEOTIDE SEQUENCE [LARGE SCALE GENOMIC DNA]</scope>
</reference>
<feature type="domain" description="Retroviral polymerase SH3-like" evidence="1">
    <location>
        <begin position="87"/>
        <end position="147"/>
    </location>
</feature>
<evidence type="ECO:0000259" key="1">
    <source>
        <dbReference type="Pfam" id="PF25597"/>
    </source>
</evidence>
<dbReference type="AlphaFoldDB" id="A0AAV3RWE1"/>
<keyword evidence="3" id="KW-1185">Reference proteome</keyword>
<gene>
    <name evidence="2" type="ORF">LIER_32223</name>
</gene>
<dbReference type="Proteomes" id="UP001454036">
    <property type="component" value="Unassembled WGS sequence"/>
</dbReference>
<name>A0AAV3RWE1_LITER</name>
<evidence type="ECO:0000313" key="3">
    <source>
        <dbReference type="Proteomes" id="UP001454036"/>
    </source>
</evidence>
<dbReference type="InterPro" id="IPR036397">
    <property type="entry name" value="RNaseH_sf"/>
</dbReference>